<dbReference type="Pfam" id="PF02571">
    <property type="entry name" value="CbiJ"/>
    <property type="match status" value="1"/>
</dbReference>
<dbReference type="NCBIfam" id="TIGR00715">
    <property type="entry name" value="precor6x_red"/>
    <property type="match status" value="1"/>
</dbReference>
<dbReference type="PANTHER" id="PTHR36925:SF1">
    <property type="entry name" value="COBALT-PRECORRIN-6A REDUCTASE"/>
    <property type="match status" value="1"/>
</dbReference>
<dbReference type="PROSITE" id="PS51014">
    <property type="entry name" value="COBK_CBIJ"/>
    <property type="match status" value="1"/>
</dbReference>
<evidence type="ECO:0000256" key="1">
    <source>
        <dbReference type="ARBA" id="ARBA00004953"/>
    </source>
</evidence>
<dbReference type="PANTHER" id="PTHR36925">
    <property type="entry name" value="COBALT-PRECORRIN-6A REDUCTASE"/>
    <property type="match status" value="1"/>
</dbReference>
<keyword evidence="3 4" id="KW-0560">Oxidoreductase</keyword>
<protein>
    <submittedName>
        <fullName evidence="4">Precorrin-6A reductase</fullName>
        <ecNumber evidence="4">1.3.1.54</ecNumber>
    </submittedName>
</protein>
<accession>A0A9D2KBI0</accession>
<evidence type="ECO:0000313" key="4">
    <source>
        <dbReference type="EMBL" id="HIZ90454.1"/>
    </source>
</evidence>
<dbReference type="AlphaFoldDB" id="A0A9D2KBI0"/>
<dbReference type="Proteomes" id="UP000824176">
    <property type="component" value="Unassembled WGS sequence"/>
</dbReference>
<evidence type="ECO:0000256" key="3">
    <source>
        <dbReference type="ARBA" id="ARBA00023002"/>
    </source>
</evidence>
<dbReference type="EC" id="1.3.1.54" evidence="4"/>
<gene>
    <name evidence="4" type="primary">cobK</name>
    <name evidence="4" type="ORF">H9804_10960</name>
</gene>
<reference evidence="4" key="2">
    <citation type="submission" date="2021-04" db="EMBL/GenBank/DDBJ databases">
        <authorList>
            <person name="Gilroy R."/>
        </authorList>
    </citation>
    <scope>NUCLEOTIDE SEQUENCE</scope>
    <source>
        <strain evidence="4">ChiW4-1371</strain>
    </source>
</reference>
<reference evidence="4" key="1">
    <citation type="journal article" date="2021" name="PeerJ">
        <title>Extensive microbial diversity within the chicken gut microbiome revealed by metagenomics and culture.</title>
        <authorList>
            <person name="Gilroy R."/>
            <person name="Ravi A."/>
            <person name="Getino M."/>
            <person name="Pursley I."/>
            <person name="Horton D.L."/>
            <person name="Alikhan N.F."/>
            <person name="Baker D."/>
            <person name="Gharbi K."/>
            <person name="Hall N."/>
            <person name="Watson M."/>
            <person name="Adriaenssens E.M."/>
            <person name="Foster-Nyarko E."/>
            <person name="Jarju S."/>
            <person name="Secka A."/>
            <person name="Antonio M."/>
            <person name="Oren A."/>
            <person name="Chaudhuri R.R."/>
            <person name="La Ragione R."/>
            <person name="Hildebrand F."/>
            <person name="Pallen M.J."/>
        </authorList>
    </citation>
    <scope>NUCLEOTIDE SEQUENCE</scope>
    <source>
        <strain evidence="4">ChiW4-1371</strain>
    </source>
</reference>
<dbReference type="InterPro" id="IPR003723">
    <property type="entry name" value="Precorrin-6x_reduct"/>
</dbReference>
<dbReference type="GO" id="GO:0009236">
    <property type="term" value="P:cobalamin biosynthetic process"/>
    <property type="evidence" value="ECO:0007669"/>
    <property type="project" value="UniProtKB-KW"/>
</dbReference>
<dbReference type="GO" id="GO:0016994">
    <property type="term" value="F:precorrin-6A reductase activity"/>
    <property type="evidence" value="ECO:0007669"/>
    <property type="project" value="UniProtKB-EC"/>
</dbReference>
<sequence>MIKPLIFAGTTEGREISLFFNENKINADVYTATEYGVAVLPEMQYIKAHAGRLSYEEICSLLERKKDENIIIIDATHPYASIVTENLYKSAEEKNVPYYRLLRPSTYHGGGILFETIEKAAEYLKDKEGNILLATGSKELAKYKEIGDMARLFPRVLPDVNVIKNILDLGYTLKNIICMQGPFSEEMNIATLKHINGKYLVTKDTGKAGGFDEKLSAAQKAGAELIIIGRPIEKIKGYNIEELKKIIYEKYIEKSK</sequence>
<evidence type="ECO:0000256" key="2">
    <source>
        <dbReference type="ARBA" id="ARBA00022573"/>
    </source>
</evidence>
<comment type="caution">
    <text evidence="4">The sequence shown here is derived from an EMBL/GenBank/DDBJ whole genome shotgun (WGS) entry which is preliminary data.</text>
</comment>
<dbReference type="EMBL" id="DXAQ01000163">
    <property type="protein sequence ID" value="HIZ90454.1"/>
    <property type="molecule type" value="Genomic_DNA"/>
</dbReference>
<name>A0A9D2KBI0_9BACT</name>
<organism evidence="4 5">
    <name type="scientific">Candidatus Mucispirillum faecigallinarum</name>
    <dbReference type="NCBI Taxonomy" id="2838699"/>
    <lineage>
        <taxon>Bacteria</taxon>
        <taxon>Pseudomonadati</taxon>
        <taxon>Deferribacterota</taxon>
        <taxon>Deferribacteres</taxon>
        <taxon>Deferribacterales</taxon>
        <taxon>Mucispirillaceae</taxon>
        <taxon>Mucispirillum</taxon>
    </lineage>
</organism>
<keyword evidence="2" id="KW-0169">Cobalamin biosynthesis</keyword>
<proteinExistence type="predicted"/>
<evidence type="ECO:0000313" key="5">
    <source>
        <dbReference type="Proteomes" id="UP000824176"/>
    </source>
</evidence>
<comment type="pathway">
    <text evidence="1">Cofactor biosynthesis; adenosylcobalamin biosynthesis.</text>
</comment>